<dbReference type="InterPro" id="IPR050731">
    <property type="entry name" value="HRD1_E3_ubiq-ligases"/>
</dbReference>
<feature type="region of interest" description="Disordered" evidence="9">
    <location>
        <begin position="651"/>
        <end position="694"/>
    </location>
</feature>
<evidence type="ECO:0000313" key="12">
    <source>
        <dbReference type="EMBL" id="KAL0116015.1"/>
    </source>
</evidence>
<keyword evidence="5" id="KW-0862">Zinc</keyword>
<dbReference type="GO" id="GO:0036513">
    <property type="term" value="C:Derlin-1 retrotranslocation complex"/>
    <property type="evidence" value="ECO:0007669"/>
    <property type="project" value="TreeGrafter"/>
</dbReference>
<feature type="transmembrane region" description="Helical" evidence="10">
    <location>
        <begin position="432"/>
        <end position="453"/>
    </location>
</feature>
<feature type="transmembrane region" description="Helical" evidence="10">
    <location>
        <begin position="112"/>
        <end position="131"/>
    </location>
</feature>
<evidence type="ECO:0000256" key="6">
    <source>
        <dbReference type="ARBA" id="ARBA00022989"/>
    </source>
</evidence>
<evidence type="ECO:0000256" key="10">
    <source>
        <dbReference type="SAM" id="Phobius"/>
    </source>
</evidence>
<evidence type="ECO:0000256" key="8">
    <source>
        <dbReference type="PROSITE-ProRule" id="PRU00175"/>
    </source>
</evidence>
<dbReference type="GO" id="GO:0036503">
    <property type="term" value="P:ERAD pathway"/>
    <property type="evidence" value="ECO:0007669"/>
    <property type="project" value="TreeGrafter"/>
</dbReference>
<accession>A0AAW2FLA1</accession>
<dbReference type="GO" id="GO:0008270">
    <property type="term" value="F:zinc ion binding"/>
    <property type="evidence" value="ECO:0007669"/>
    <property type="project" value="UniProtKB-KW"/>
</dbReference>
<feature type="transmembrane region" description="Helical" evidence="10">
    <location>
        <begin position="393"/>
        <end position="412"/>
    </location>
</feature>
<feature type="transmembrane region" description="Helical" evidence="10">
    <location>
        <begin position="329"/>
        <end position="352"/>
    </location>
</feature>
<evidence type="ECO:0000256" key="4">
    <source>
        <dbReference type="ARBA" id="ARBA00022771"/>
    </source>
</evidence>
<dbReference type="PROSITE" id="PS50089">
    <property type="entry name" value="ZF_RING_2"/>
    <property type="match status" value="1"/>
</dbReference>
<comment type="subcellular location">
    <subcellularLocation>
        <location evidence="1">Membrane</location>
        <topology evidence="1">Multi-pass membrane protein</topology>
    </subcellularLocation>
</comment>
<dbReference type="Pfam" id="PF13705">
    <property type="entry name" value="TRC8_N"/>
    <property type="match status" value="1"/>
</dbReference>
<feature type="transmembrane region" description="Helical" evidence="10">
    <location>
        <begin position="202"/>
        <end position="218"/>
    </location>
</feature>
<reference evidence="12 13" key="1">
    <citation type="submission" date="2023-03" db="EMBL/GenBank/DDBJ databases">
        <title>High recombination rates correlate with genetic variation in Cardiocondyla obscurior ants.</title>
        <authorList>
            <person name="Errbii M."/>
        </authorList>
    </citation>
    <scope>NUCLEOTIDE SEQUENCE [LARGE SCALE GENOMIC DNA]</scope>
    <source>
        <strain evidence="12">Alpha-2009</strain>
        <tissue evidence="12">Whole body</tissue>
    </source>
</reference>
<sequence>METPIRDRIFSFVDVVMRVPPLFIIDELLRISLGLPNDNIVLRFNEYGFKTTNLSSIATSISAITTDSFLMEHFDLNNLAYKAYLIIVFKFLCCCIGFLAALYTFMLCTRHLITVYLYLISVGVIFVSYWSNVSTVKAIVSYMSVHKSTASILDNILCLNLSDVLYNGPGFLIIQNYILQCLLASVFCYIHLAPRHPIVQKLLVLSFMSPSILGIHPLPVQYLYLAPVCATLLPLAVCKFVIWYNGVSMLRTMYMGYRHARNFIINYGLSALAETEWMRLNVPCVLRTFWMLRVGEQVVQILYGNQYGEETFNYYVMIRTLLVNGCETLTAVLGMTSIISFICHYIGCFFQWILLTEDEDEKSIGTVSAILFYILALQTGLTSLDREKRLVRLYRNFCLLFTAILHFVHNIVNPLLMSLSASHNPALHRHLRALAVCAFLIFFPVSLLVFLWSHFTVSTWLLAVSIFSIEVIVKVLVSLAIYSLFLIDAYRSAFWEQFDDCVYIIRSFGNTVEFAFGIILFFNGFWILIFESGGAIRAIMMCIHAYFNIWCEAKAGWSVFMKRRTAVNKINSLPEAKAEQLERLDDVCAICYQEMQSAKITKCNHYFHGVCLRKWLYVQDRCPLCHDILYKVENVQNKEHGDADVPAAAVEENDENDVQDNMIVQARQNSSNVHSHQNNRRQLAGRSANEGSGR</sequence>
<keyword evidence="2 10" id="KW-0812">Transmembrane</keyword>
<dbReference type="PANTHER" id="PTHR22763:SF163">
    <property type="entry name" value="E3 UBIQUITIN-PROTEIN LIGASE RNF139"/>
    <property type="match status" value="1"/>
</dbReference>
<evidence type="ECO:0000256" key="1">
    <source>
        <dbReference type="ARBA" id="ARBA00004141"/>
    </source>
</evidence>
<feature type="domain" description="RING-type" evidence="11">
    <location>
        <begin position="588"/>
        <end position="626"/>
    </location>
</feature>
<feature type="transmembrane region" description="Helical" evidence="10">
    <location>
        <begin position="364"/>
        <end position="381"/>
    </location>
</feature>
<evidence type="ECO:0000256" key="5">
    <source>
        <dbReference type="ARBA" id="ARBA00022833"/>
    </source>
</evidence>
<name>A0AAW2FLA1_9HYME</name>
<protein>
    <recommendedName>
        <fullName evidence="11">RING-type domain-containing protein</fullName>
    </recommendedName>
</protein>
<dbReference type="Proteomes" id="UP001430953">
    <property type="component" value="Unassembled WGS sequence"/>
</dbReference>
<keyword evidence="6 10" id="KW-1133">Transmembrane helix</keyword>
<organism evidence="12 13">
    <name type="scientific">Cardiocondyla obscurior</name>
    <dbReference type="NCBI Taxonomy" id="286306"/>
    <lineage>
        <taxon>Eukaryota</taxon>
        <taxon>Metazoa</taxon>
        <taxon>Ecdysozoa</taxon>
        <taxon>Arthropoda</taxon>
        <taxon>Hexapoda</taxon>
        <taxon>Insecta</taxon>
        <taxon>Pterygota</taxon>
        <taxon>Neoptera</taxon>
        <taxon>Endopterygota</taxon>
        <taxon>Hymenoptera</taxon>
        <taxon>Apocrita</taxon>
        <taxon>Aculeata</taxon>
        <taxon>Formicoidea</taxon>
        <taxon>Formicidae</taxon>
        <taxon>Myrmicinae</taxon>
        <taxon>Cardiocondyla</taxon>
    </lineage>
</organism>
<dbReference type="SMART" id="SM00184">
    <property type="entry name" value="RING"/>
    <property type="match status" value="1"/>
</dbReference>
<dbReference type="PANTHER" id="PTHR22763">
    <property type="entry name" value="RING ZINC FINGER PROTEIN"/>
    <property type="match status" value="1"/>
</dbReference>
<dbReference type="InterPro" id="IPR013083">
    <property type="entry name" value="Znf_RING/FYVE/PHD"/>
</dbReference>
<feature type="transmembrane region" description="Helical" evidence="10">
    <location>
        <begin position="224"/>
        <end position="245"/>
    </location>
</feature>
<dbReference type="InterPro" id="IPR025754">
    <property type="entry name" value="TRC8_N_dom"/>
</dbReference>
<dbReference type="GO" id="GO:0043161">
    <property type="term" value="P:proteasome-mediated ubiquitin-dependent protein catabolic process"/>
    <property type="evidence" value="ECO:0007669"/>
    <property type="project" value="TreeGrafter"/>
</dbReference>
<dbReference type="Pfam" id="PF13639">
    <property type="entry name" value="zf-RING_2"/>
    <property type="match status" value="1"/>
</dbReference>
<proteinExistence type="predicted"/>
<evidence type="ECO:0000313" key="13">
    <source>
        <dbReference type="Proteomes" id="UP001430953"/>
    </source>
</evidence>
<keyword evidence="4 8" id="KW-0863">Zinc-finger</keyword>
<keyword evidence="3" id="KW-0479">Metal-binding</keyword>
<evidence type="ECO:0000259" key="11">
    <source>
        <dbReference type="PROSITE" id="PS50089"/>
    </source>
</evidence>
<dbReference type="CDD" id="cd16476">
    <property type="entry name" value="RING-H2_RNF139-like"/>
    <property type="match status" value="1"/>
</dbReference>
<dbReference type="GO" id="GO:0061630">
    <property type="term" value="F:ubiquitin protein ligase activity"/>
    <property type="evidence" value="ECO:0007669"/>
    <property type="project" value="TreeGrafter"/>
</dbReference>
<dbReference type="Gene3D" id="3.30.40.10">
    <property type="entry name" value="Zinc/RING finger domain, C3HC4 (zinc finger)"/>
    <property type="match status" value="1"/>
</dbReference>
<evidence type="ECO:0000256" key="7">
    <source>
        <dbReference type="ARBA" id="ARBA00023136"/>
    </source>
</evidence>
<keyword evidence="7 10" id="KW-0472">Membrane</keyword>
<dbReference type="SUPFAM" id="SSF57850">
    <property type="entry name" value="RING/U-box"/>
    <property type="match status" value="1"/>
</dbReference>
<feature type="transmembrane region" description="Helical" evidence="10">
    <location>
        <begin position="507"/>
        <end position="530"/>
    </location>
</feature>
<feature type="transmembrane region" description="Helical" evidence="10">
    <location>
        <begin position="170"/>
        <end position="190"/>
    </location>
</feature>
<feature type="transmembrane region" description="Helical" evidence="10">
    <location>
        <begin position="460"/>
        <end position="487"/>
    </location>
</feature>
<dbReference type="AlphaFoldDB" id="A0AAW2FLA1"/>
<comment type="caution">
    <text evidence="12">The sequence shown here is derived from an EMBL/GenBank/DDBJ whole genome shotgun (WGS) entry which is preliminary data.</text>
</comment>
<feature type="transmembrane region" description="Helical" evidence="10">
    <location>
        <begin position="83"/>
        <end position="105"/>
    </location>
</feature>
<dbReference type="InterPro" id="IPR001841">
    <property type="entry name" value="Znf_RING"/>
</dbReference>
<feature type="compositionally biased region" description="Low complexity" evidence="9">
    <location>
        <begin position="667"/>
        <end position="676"/>
    </location>
</feature>
<evidence type="ECO:0000256" key="9">
    <source>
        <dbReference type="SAM" id="MobiDB-lite"/>
    </source>
</evidence>
<dbReference type="EMBL" id="JADYXP020000010">
    <property type="protein sequence ID" value="KAL0116015.1"/>
    <property type="molecule type" value="Genomic_DNA"/>
</dbReference>
<gene>
    <name evidence="12" type="ORF">PUN28_011109</name>
</gene>
<keyword evidence="13" id="KW-1185">Reference proteome</keyword>
<evidence type="ECO:0000256" key="3">
    <source>
        <dbReference type="ARBA" id="ARBA00022723"/>
    </source>
</evidence>
<evidence type="ECO:0000256" key="2">
    <source>
        <dbReference type="ARBA" id="ARBA00022692"/>
    </source>
</evidence>